<gene>
    <name evidence="3" type="ORF">FHX37_2996</name>
</gene>
<comment type="caution">
    <text evidence="3">The sequence shown here is derived from an EMBL/GenBank/DDBJ whole genome shotgun (WGS) entry which is preliminary data.</text>
</comment>
<feature type="region of interest" description="Disordered" evidence="1">
    <location>
        <begin position="1"/>
        <end position="26"/>
    </location>
</feature>
<sequence length="331" mass="34618">MDHPPNPEDPADTPEPPDAPPSGARSPAGGRLLLAAVLLALFAAMLGYKILEAGGLEQTALFYVGLPALIALTVAATAAPRSPVGVAMAVTTIGLALAGPLLNEGVVCLLMAAPLFYGTAAVLGAGLARARRGTRHPGRNHALVLVPVLLLCVEGVAGVSYLPRGGEGTAQRVVGAGPERVAAALAEPPDYASPRSAFLRVVPFPRPDEARGSGLEVGDRRTVEFAGHERTTMTLEVTESDVRADSGRVVFTVVGDTTLARWLELRSAEASWEPAPGGTKLDWTLRYRRTFDPSWYWGPLQGYGMDRAAGYLLDTVAAEAYGQPPAGRTAP</sequence>
<organism evidence="3 4">
    <name type="scientific">Haloactinospora alba</name>
    <dbReference type="NCBI Taxonomy" id="405555"/>
    <lineage>
        <taxon>Bacteria</taxon>
        <taxon>Bacillati</taxon>
        <taxon>Actinomycetota</taxon>
        <taxon>Actinomycetes</taxon>
        <taxon>Streptosporangiales</taxon>
        <taxon>Nocardiopsidaceae</taxon>
        <taxon>Haloactinospora</taxon>
    </lineage>
</organism>
<name>A0A543NME6_9ACTN</name>
<dbReference type="Proteomes" id="UP000317422">
    <property type="component" value="Unassembled WGS sequence"/>
</dbReference>
<feature type="transmembrane region" description="Helical" evidence="2">
    <location>
        <begin position="32"/>
        <end position="48"/>
    </location>
</feature>
<keyword evidence="2" id="KW-0812">Transmembrane</keyword>
<evidence type="ECO:0000313" key="4">
    <source>
        <dbReference type="Proteomes" id="UP000317422"/>
    </source>
</evidence>
<feature type="transmembrane region" description="Helical" evidence="2">
    <location>
        <begin position="142"/>
        <end position="162"/>
    </location>
</feature>
<protein>
    <submittedName>
        <fullName evidence="3">Uncharacterized protein</fullName>
    </submittedName>
</protein>
<dbReference type="OrthoDB" id="7851372at2"/>
<dbReference type="EMBL" id="VFQC01000001">
    <property type="protein sequence ID" value="TQN33002.1"/>
    <property type="molecule type" value="Genomic_DNA"/>
</dbReference>
<proteinExistence type="predicted"/>
<dbReference type="AlphaFoldDB" id="A0A543NME6"/>
<feature type="transmembrane region" description="Helical" evidence="2">
    <location>
        <begin position="60"/>
        <end position="79"/>
    </location>
</feature>
<reference evidence="3 4" key="1">
    <citation type="submission" date="2019-06" db="EMBL/GenBank/DDBJ databases">
        <title>Sequencing the genomes of 1000 actinobacteria strains.</title>
        <authorList>
            <person name="Klenk H.-P."/>
        </authorList>
    </citation>
    <scope>NUCLEOTIDE SEQUENCE [LARGE SCALE GENOMIC DNA]</scope>
    <source>
        <strain evidence="3 4">DSM 45015</strain>
    </source>
</reference>
<keyword evidence="4" id="KW-1185">Reference proteome</keyword>
<evidence type="ECO:0000256" key="1">
    <source>
        <dbReference type="SAM" id="MobiDB-lite"/>
    </source>
</evidence>
<dbReference type="RefSeq" id="WP_141924425.1">
    <property type="nucleotide sequence ID" value="NZ_VFQC01000001.1"/>
</dbReference>
<keyword evidence="2" id="KW-0472">Membrane</keyword>
<accession>A0A543NME6</accession>
<keyword evidence="2" id="KW-1133">Transmembrane helix</keyword>
<evidence type="ECO:0000256" key="2">
    <source>
        <dbReference type="SAM" id="Phobius"/>
    </source>
</evidence>
<feature type="transmembrane region" description="Helical" evidence="2">
    <location>
        <begin position="109"/>
        <end position="130"/>
    </location>
</feature>
<dbReference type="SUPFAM" id="SSF55961">
    <property type="entry name" value="Bet v1-like"/>
    <property type="match status" value="1"/>
</dbReference>
<evidence type="ECO:0000313" key="3">
    <source>
        <dbReference type="EMBL" id="TQN33002.1"/>
    </source>
</evidence>